<dbReference type="PANTHER" id="PTHR43133:SF25">
    <property type="entry name" value="RNA POLYMERASE SIGMA FACTOR RFAY-RELATED"/>
    <property type="match status" value="1"/>
</dbReference>
<reference evidence="7 8" key="1">
    <citation type="submission" date="2024-02" db="EMBL/GenBank/DDBJ databases">
        <authorList>
            <person name="Saticioglu I.B."/>
        </authorList>
    </citation>
    <scope>NUCLEOTIDE SEQUENCE [LARGE SCALE GENOMIC DNA]</scope>
    <source>
        <strain evidence="7 8">Mu-86</strain>
    </source>
</reference>
<dbReference type="Proteomes" id="UP001368654">
    <property type="component" value="Unassembled WGS sequence"/>
</dbReference>
<name>A0ABU8LWE3_9MICO</name>
<evidence type="ECO:0000313" key="8">
    <source>
        <dbReference type="Proteomes" id="UP001368654"/>
    </source>
</evidence>
<dbReference type="Pfam" id="PF04542">
    <property type="entry name" value="Sigma70_r2"/>
    <property type="match status" value="1"/>
</dbReference>
<feature type="domain" description="RNA polymerase sigma factor 70 region 4 type 2" evidence="6">
    <location>
        <begin position="133"/>
        <end position="179"/>
    </location>
</feature>
<dbReference type="EMBL" id="JBBDGL010000003">
    <property type="protein sequence ID" value="MEJ1156087.1"/>
    <property type="molecule type" value="Genomic_DNA"/>
</dbReference>
<evidence type="ECO:0000256" key="1">
    <source>
        <dbReference type="ARBA" id="ARBA00010641"/>
    </source>
</evidence>
<evidence type="ECO:0000259" key="5">
    <source>
        <dbReference type="Pfam" id="PF04542"/>
    </source>
</evidence>
<keyword evidence="8" id="KW-1185">Reference proteome</keyword>
<dbReference type="InterPro" id="IPR039425">
    <property type="entry name" value="RNA_pol_sigma-70-like"/>
</dbReference>
<dbReference type="InterPro" id="IPR007627">
    <property type="entry name" value="RNA_pol_sigma70_r2"/>
</dbReference>
<comment type="caution">
    <text evidence="7">The sequence shown here is derived from an EMBL/GenBank/DDBJ whole genome shotgun (WGS) entry which is preliminary data.</text>
</comment>
<dbReference type="SUPFAM" id="SSF88659">
    <property type="entry name" value="Sigma3 and sigma4 domains of RNA polymerase sigma factors"/>
    <property type="match status" value="1"/>
</dbReference>
<proteinExistence type="inferred from homology"/>
<feature type="domain" description="RNA polymerase sigma-70 region 2" evidence="5">
    <location>
        <begin position="26"/>
        <end position="94"/>
    </location>
</feature>
<evidence type="ECO:0000313" key="7">
    <source>
        <dbReference type="EMBL" id="MEJ1156087.1"/>
    </source>
</evidence>
<dbReference type="Gene3D" id="1.10.1740.10">
    <property type="match status" value="1"/>
</dbReference>
<accession>A0ABU8LWE3</accession>
<evidence type="ECO:0000256" key="4">
    <source>
        <dbReference type="ARBA" id="ARBA00023163"/>
    </source>
</evidence>
<dbReference type="InterPro" id="IPR013325">
    <property type="entry name" value="RNA_pol_sigma_r2"/>
</dbReference>
<dbReference type="InterPro" id="IPR036388">
    <property type="entry name" value="WH-like_DNA-bd_sf"/>
</dbReference>
<evidence type="ECO:0000256" key="2">
    <source>
        <dbReference type="ARBA" id="ARBA00023015"/>
    </source>
</evidence>
<dbReference type="Pfam" id="PF08281">
    <property type="entry name" value="Sigma70_r4_2"/>
    <property type="match status" value="1"/>
</dbReference>
<comment type="similarity">
    <text evidence="1">Belongs to the sigma-70 factor family. ECF subfamily.</text>
</comment>
<keyword evidence="4" id="KW-0804">Transcription</keyword>
<keyword evidence="3" id="KW-0731">Sigma factor</keyword>
<dbReference type="PANTHER" id="PTHR43133">
    <property type="entry name" value="RNA POLYMERASE ECF-TYPE SIGMA FACTO"/>
    <property type="match status" value="1"/>
</dbReference>
<evidence type="ECO:0000259" key="6">
    <source>
        <dbReference type="Pfam" id="PF08281"/>
    </source>
</evidence>
<dbReference type="RefSeq" id="WP_337338533.1">
    <property type="nucleotide sequence ID" value="NZ_JBBDGL010000003.1"/>
</dbReference>
<dbReference type="InterPro" id="IPR013324">
    <property type="entry name" value="RNA_pol_sigma_r3/r4-like"/>
</dbReference>
<dbReference type="SUPFAM" id="SSF88946">
    <property type="entry name" value="Sigma2 domain of RNA polymerase sigma factors"/>
    <property type="match status" value="1"/>
</dbReference>
<dbReference type="Gene3D" id="1.10.10.10">
    <property type="entry name" value="Winged helix-like DNA-binding domain superfamily/Winged helix DNA-binding domain"/>
    <property type="match status" value="1"/>
</dbReference>
<evidence type="ECO:0000256" key="3">
    <source>
        <dbReference type="ARBA" id="ARBA00023082"/>
    </source>
</evidence>
<sequence>MNGELDDESALWALSRKGDEGSFARLFDLHRNRVYRHTVWHLGTREDAEDATAGAFLELWRLRNRVVLVDGSVLPWLLVTATNVARNLGRSRRRYRAVLDRLPREAPTVDEVEALSVARLDAQRRLSTVVPSLRALSSSDHALLMLTAVEGMPVATAATAVGLTPGAARTRLHRIKSRLRDQLGSIPLEVPDELRS</sequence>
<gene>
    <name evidence="7" type="ORF">WDU96_10820</name>
</gene>
<organism evidence="7 8">
    <name type="scientific">Microbacterium marmarense</name>
    <dbReference type="NCBI Taxonomy" id="3122051"/>
    <lineage>
        <taxon>Bacteria</taxon>
        <taxon>Bacillati</taxon>
        <taxon>Actinomycetota</taxon>
        <taxon>Actinomycetes</taxon>
        <taxon>Micrococcales</taxon>
        <taxon>Microbacteriaceae</taxon>
        <taxon>Microbacterium</taxon>
    </lineage>
</organism>
<protein>
    <submittedName>
        <fullName evidence="7">Sigma-70 family RNA polymerase sigma factor</fullName>
    </submittedName>
</protein>
<keyword evidence="2" id="KW-0805">Transcription regulation</keyword>
<dbReference type="InterPro" id="IPR013249">
    <property type="entry name" value="RNA_pol_sigma70_r4_t2"/>
</dbReference>